<dbReference type="Proteomes" id="UP001139411">
    <property type="component" value="Unassembled WGS sequence"/>
</dbReference>
<dbReference type="GO" id="GO:0001046">
    <property type="term" value="F:core promoter sequence-specific DNA binding"/>
    <property type="evidence" value="ECO:0007669"/>
    <property type="project" value="TreeGrafter"/>
</dbReference>
<dbReference type="PROSITE" id="PS50943">
    <property type="entry name" value="HTH_CROC1"/>
    <property type="match status" value="1"/>
</dbReference>
<proteinExistence type="predicted"/>
<dbReference type="SUPFAM" id="SSF47413">
    <property type="entry name" value="lambda repressor-like DNA-binding domains"/>
    <property type="match status" value="1"/>
</dbReference>
<evidence type="ECO:0000259" key="1">
    <source>
        <dbReference type="PROSITE" id="PS50943"/>
    </source>
</evidence>
<dbReference type="PANTHER" id="PTHR40455">
    <property type="entry name" value="ANTITOXIN HIGA"/>
    <property type="match status" value="1"/>
</dbReference>
<evidence type="ECO:0000313" key="3">
    <source>
        <dbReference type="Proteomes" id="UP001139411"/>
    </source>
</evidence>
<reference evidence="2" key="1">
    <citation type="submission" date="2022-01" db="EMBL/GenBank/DDBJ databases">
        <title>Novel species in genus Dyadobacter.</title>
        <authorList>
            <person name="Ma C."/>
        </authorList>
    </citation>
    <scope>NUCLEOTIDE SEQUENCE</scope>
    <source>
        <strain evidence="2">CY357</strain>
    </source>
</reference>
<gene>
    <name evidence="2" type="ORF">L0661_17140</name>
</gene>
<dbReference type="Gene3D" id="1.10.260.40">
    <property type="entry name" value="lambda repressor-like DNA-binding domains"/>
    <property type="match status" value="1"/>
</dbReference>
<comment type="caution">
    <text evidence="2">The sequence shown here is derived from an EMBL/GenBank/DDBJ whole genome shotgun (WGS) entry which is preliminary data.</text>
</comment>
<dbReference type="InterPro" id="IPR039060">
    <property type="entry name" value="Antitox_HigA"/>
</dbReference>
<organism evidence="2 3">
    <name type="scientific">Dyadobacter chenhuakuii</name>
    <dbReference type="NCBI Taxonomy" id="2909339"/>
    <lineage>
        <taxon>Bacteria</taxon>
        <taxon>Pseudomonadati</taxon>
        <taxon>Bacteroidota</taxon>
        <taxon>Cytophagia</taxon>
        <taxon>Cytophagales</taxon>
        <taxon>Spirosomataceae</taxon>
        <taxon>Dyadobacter</taxon>
    </lineage>
</organism>
<name>A0A9X1TV53_9BACT</name>
<dbReference type="InterPro" id="IPR010982">
    <property type="entry name" value="Lambda_DNA-bd_dom_sf"/>
</dbReference>
<dbReference type="InterPro" id="IPR001387">
    <property type="entry name" value="Cro/C1-type_HTH"/>
</dbReference>
<accession>A0A9X1TV53</accession>
<dbReference type="PANTHER" id="PTHR40455:SF1">
    <property type="entry name" value="ANTITOXIN HIGA"/>
    <property type="match status" value="1"/>
</dbReference>
<dbReference type="GO" id="GO:0006355">
    <property type="term" value="P:regulation of DNA-templated transcription"/>
    <property type="evidence" value="ECO:0007669"/>
    <property type="project" value="InterPro"/>
</dbReference>
<evidence type="ECO:0000313" key="2">
    <source>
        <dbReference type="EMBL" id="MCF2500048.1"/>
    </source>
</evidence>
<dbReference type="EMBL" id="JAKFFV010000009">
    <property type="protein sequence ID" value="MCF2500048.1"/>
    <property type="molecule type" value="Genomic_DNA"/>
</dbReference>
<dbReference type="RefSeq" id="WP_235178570.1">
    <property type="nucleotide sequence ID" value="NZ_JAKFFV010000009.1"/>
</dbReference>
<dbReference type="CDD" id="cd00093">
    <property type="entry name" value="HTH_XRE"/>
    <property type="match status" value="1"/>
</dbReference>
<protein>
    <submittedName>
        <fullName evidence="2">Transcriptional regulator</fullName>
    </submittedName>
</protein>
<dbReference type="AlphaFoldDB" id="A0A9X1TV53"/>
<feature type="domain" description="HTH cro/C1-type" evidence="1">
    <location>
        <begin position="65"/>
        <end position="119"/>
    </location>
</feature>
<sequence>MTEILKYKVIKDKKQYHDYCQELENLLGNNPNAINEDEIELLTVLIEQYDSETNTFEESDPVLLLQSLMQEHQVKAKDLVALLNVSKGYVSDILHYRKGMSKEIIRKLADRFKVNQKAFNRPYDLVSPTLKSNSNQLSNQIHAHGLSRN</sequence>